<feature type="signal peptide" evidence="4">
    <location>
        <begin position="1"/>
        <end position="25"/>
    </location>
</feature>
<gene>
    <name evidence="6" type="ORF">PM006_10525</name>
</gene>
<evidence type="ECO:0000256" key="2">
    <source>
        <dbReference type="ARBA" id="ARBA00022729"/>
    </source>
</evidence>
<evidence type="ECO:0000256" key="1">
    <source>
        <dbReference type="ARBA" id="ARBA00010062"/>
    </source>
</evidence>
<dbReference type="AlphaFoldDB" id="A0AAW6AZ36"/>
<feature type="chain" id="PRO_5044477644" evidence="4">
    <location>
        <begin position="26"/>
        <end position="453"/>
    </location>
</feature>
<dbReference type="RefSeq" id="WP_118020967.1">
    <property type="nucleotide sequence ID" value="NZ_CACRUA010000052.1"/>
</dbReference>
<comment type="caution">
    <text evidence="6">The sequence shown here is derived from an EMBL/GenBank/DDBJ whole genome shotgun (WGS) entry which is preliminary data.</text>
</comment>
<dbReference type="PROSITE" id="PS51257">
    <property type="entry name" value="PROKAR_LIPOPROTEIN"/>
    <property type="match status" value="1"/>
</dbReference>
<dbReference type="EMBL" id="JAQLGM010000023">
    <property type="protein sequence ID" value="MDB2000633.1"/>
    <property type="molecule type" value="Genomic_DNA"/>
</dbReference>
<name>A0AAW6AZ36_CLOSY</name>
<dbReference type="SUPFAM" id="SSF53822">
    <property type="entry name" value="Periplasmic binding protein-like I"/>
    <property type="match status" value="1"/>
</dbReference>
<evidence type="ECO:0000256" key="4">
    <source>
        <dbReference type="SAM" id="SignalP"/>
    </source>
</evidence>
<evidence type="ECO:0000256" key="3">
    <source>
        <dbReference type="SAM" id="MobiDB-lite"/>
    </source>
</evidence>
<dbReference type="InterPro" id="IPR028081">
    <property type="entry name" value="Leu-bd"/>
</dbReference>
<proteinExistence type="inferred from homology"/>
<dbReference type="Gene3D" id="3.40.50.2300">
    <property type="match status" value="2"/>
</dbReference>
<accession>A0AAW6AZ36</accession>
<dbReference type="InterPro" id="IPR028082">
    <property type="entry name" value="Peripla_BP_I"/>
</dbReference>
<dbReference type="InterPro" id="IPR051010">
    <property type="entry name" value="BCAA_transport"/>
</dbReference>
<evidence type="ECO:0000313" key="7">
    <source>
        <dbReference type="Proteomes" id="UP001300871"/>
    </source>
</evidence>
<reference evidence="6" key="1">
    <citation type="submission" date="2023-01" db="EMBL/GenBank/DDBJ databases">
        <title>Human gut microbiome strain richness.</title>
        <authorList>
            <person name="Chen-Liaw A."/>
        </authorList>
    </citation>
    <scope>NUCLEOTIDE SEQUENCE</scope>
    <source>
        <strain evidence="6">B1_m1001713B170214d0_201011</strain>
    </source>
</reference>
<dbReference type="PANTHER" id="PTHR30483">
    <property type="entry name" value="LEUCINE-SPECIFIC-BINDING PROTEIN"/>
    <property type="match status" value="1"/>
</dbReference>
<evidence type="ECO:0000313" key="6">
    <source>
        <dbReference type="EMBL" id="MDB2000633.1"/>
    </source>
</evidence>
<comment type="similarity">
    <text evidence="1">Belongs to the leucine-binding protein family.</text>
</comment>
<sequence length="453" mass="49400">MKKMMKIKKTMAVILTAAMMLGLSACGNSGSSNESKSEPGTAAAEAAKEENSSTPGAKDAPEESDTIKIGVILSFTGSAAYESEMLKQGYDFAAEYWNNNGGVKALGGKKLEMVYADHADDVETGVTELERLLDEGCVIISGDYSSGSVTLAMQPICERRKIPFVVSQQSALEVYTEGNEWVFNPTNDASTNAQGLVGVIEMIAEMYGDEVHGVGFIAENSEWGQSQMASFTKYFEEAGIQIAYQEFYELGTTDFTTQVTKMKAADVKYLIPVVSGLEEGVSLYRTVKEYELEVGFFCCGGVIVTDEFKEAVGESANGIFSTDTWNPGFLEKKGEKSLAVHQLYVDEHGYNMNENAGCAWNSVAVMMAALEAAGDTDGTNLQKALMEMDLKPDSPYMIMTQFDGMKFGFPDNNGNYGHNIYGLSTVSQLIDGTWRMVWPNEMLAENPIIWPVE</sequence>
<protein>
    <submittedName>
        <fullName evidence="6">ABC transporter substrate-binding protein</fullName>
    </submittedName>
</protein>
<dbReference type="Pfam" id="PF13458">
    <property type="entry name" value="Peripla_BP_6"/>
    <property type="match status" value="1"/>
</dbReference>
<feature type="region of interest" description="Disordered" evidence="3">
    <location>
        <begin position="28"/>
        <end position="63"/>
    </location>
</feature>
<dbReference type="PANTHER" id="PTHR30483:SF37">
    <property type="entry name" value="ABC TRANSPORTER SUBSTRATE-BINDING PROTEIN"/>
    <property type="match status" value="1"/>
</dbReference>
<dbReference type="Proteomes" id="UP001300871">
    <property type="component" value="Unassembled WGS sequence"/>
</dbReference>
<feature type="domain" description="Leucine-binding protein" evidence="5">
    <location>
        <begin position="66"/>
        <end position="396"/>
    </location>
</feature>
<evidence type="ECO:0000259" key="5">
    <source>
        <dbReference type="Pfam" id="PF13458"/>
    </source>
</evidence>
<keyword evidence="2 4" id="KW-0732">Signal</keyword>
<organism evidence="6 7">
    <name type="scientific">Clostridium symbiosum</name>
    <name type="common">Bacteroides symbiosus</name>
    <dbReference type="NCBI Taxonomy" id="1512"/>
    <lineage>
        <taxon>Bacteria</taxon>
        <taxon>Bacillati</taxon>
        <taxon>Bacillota</taxon>
        <taxon>Clostridia</taxon>
        <taxon>Lachnospirales</taxon>
        <taxon>Lachnospiraceae</taxon>
        <taxon>Otoolea</taxon>
    </lineage>
</organism>